<dbReference type="Gene3D" id="3.40.50.300">
    <property type="entry name" value="P-loop containing nucleotide triphosphate hydrolases"/>
    <property type="match status" value="1"/>
</dbReference>
<comment type="caution">
    <text evidence="1">The sequence shown here is derived from an EMBL/GenBank/DDBJ whole genome shotgun (WGS) entry which is preliminary data.</text>
</comment>
<dbReference type="Proteomes" id="UP000320791">
    <property type="component" value="Unassembled WGS sequence"/>
</dbReference>
<dbReference type="RefSeq" id="WP_146324500.1">
    <property type="nucleotide sequence ID" value="NZ_BAABLR010000071.1"/>
</dbReference>
<organism evidence="1 2">
    <name type="scientific">Corynebacterium canis</name>
    <dbReference type="NCBI Taxonomy" id="679663"/>
    <lineage>
        <taxon>Bacteria</taxon>
        <taxon>Bacillati</taxon>
        <taxon>Actinomycetota</taxon>
        <taxon>Actinomycetes</taxon>
        <taxon>Mycobacteriales</taxon>
        <taxon>Corynebacteriaceae</taxon>
        <taxon>Corynebacterium</taxon>
    </lineage>
</organism>
<evidence type="ECO:0008006" key="3">
    <source>
        <dbReference type="Google" id="ProtNLM"/>
    </source>
</evidence>
<dbReference type="EMBL" id="VOHM01000014">
    <property type="protein sequence ID" value="TWT24964.1"/>
    <property type="molecule type" value="Genomic_DNA"/>
</dbReference>
<protein>
    <recommendedName>
        <fullName evidence="3">(d)CMP kinase</fullName>
    </recommendedName>
</protein>
<evidence type="ECO:0000313" key="2">
    <source>
        <dbReference type="Proteomes" id="UP000320791"/>
    </source>
</evidence>
<dbReference type="OrthoDB" id="3237545at2"/>
<dbReference type="AlphaFoldDB" id="A0A5C5UFH7"/>
<dbReference type="NCBIfam" id="NF005115">
    <property type="entry name" value="PRK06547.1"/>
    <property type="match status" value="1"/>
</dbReference>
<sequence length="155" mass="16681">MIILIDGPSGSGKTTLANRLGFILGWPVVHLDDFYPGWSGLAAGRDMVAGVILERRFQRWDWDRNAPGAWVTVPSGDLIVEGVGAVSEASIRAGGNVMTILVEAPADVRKARALKRDPGYAPYWEQWATQEREHFAHLPDVDITLGGSGELGGGS</sequence>
<dbReference type="SUPFAM" id="SSF52540">
    <property type="entry name" value="P-loop containing nucleoside triphosphate hydrolases"/>
    <property type="match status" value="1"/>
</dbReference>
<proteinExistence type="predicted"/>
<evidence type="ECO:0000313" key="1">
    <source>
        <dbReference type="EMBL" id="TWT24964.1"/>
    </source>
</evidence>
<gene>
    <name evidence="1" type="ORF">FRX94_07430</name>
</gene>
<accession>A0A5C5UFH7</accession>
<dbReference type="InterPro" id="IPR027417">
    <property type="entry name" value="P-loop_NTPase"/>
</dbReference>
<reference evidence="1 2" key="1">
    <citation type="submission" date="2019-08" db="EMBL/GenBank/DDBJ databases">
        <authorList>
            <person name="Lei W."/>
        </authorList>
    </citation>
    <scope>NUCLEOTIDE SEQUENCE [LARGE SCALE GENOMIC DNA]</scope>
    <source>
        <strain evidence="1 2">CCUG 58627</strain>
    </source>
</reference>
<name>A0A5C5UFH7_9CORY</name>
<keyword evidence="2" id="KW-1185">Reference proteome</keyword>